<evidence type="ECO:0000256" key="7">
    <source>
        <dbReference type="ARBA" id="ARBA00022989"/>
    </source>
</evidence>
<evidence type="ECO:0000256" key="3">
    <source>
        <dbReference type="ARBA" id="ARBA00022676"/>
    </source>
</evidence>
<comment type="similarity">
    <text evidence="2">Belongs to the glycosyltransferase 29 family.</text>
</comment>
<dbReference type="GO" id="GO:0047291">
    <property type="term" value="F:lactosylceramide alpha-2,3-sialyltransferase activity"/>
    <property type="evidence" value="ECO:0007669"/>
    <property type="project" value="UniProtKB-EC"/>
</dbReference>
<comment type="catalytic activity">
    <reaction evidence="19">
        <text>a beta-D-Gal-(1-&gt;4)-beta-D-Glc-(1&lt;-&gt;1)-Cer(d18:1(4E)) + CMP-N-acetyl-beta-neuraminate = a ganglioside GM3 (d18:1(4E)) + CMP + H(+)</text>
        <dbReference type="Rhea" id="RHEA:18417"/>
        <dbReference type="ChEBI" id="CHEBI:15378"/>
        <dbReference type="ChEBI" id="CHEBI:17950"/>
        <dbReference type="ChEBI" id="CHEBI:57812"/>
        <dbReference type="ChEBI" id="CHEBI:60065"/>
        <dbReference type="ChEBI" id="CHEBI:60377"/>
        <dbReference type="EC" id="2.4.3.9"/>
    </reaction>
    <physiologicalReaction direction="left-to-right" evidence="19">
        <dbReference type="Rhea" id="RHEA:18418"/>
    </physiologicalReaction>
</comment>
<feature type="disulfide bond" evidence="24">
    <location>
        <begin position="175"/>
        <end position="326"/>
    </location>
</feature>
<evidence type="ECO:0000256" key="1">
    <source>
        <dbReference type="ARBA" id="ARBA00004323"/>
    </source>
</evidence>
<evidence type="ECO:0000256" key="6">
    <source>
        <dbReference type="ARBA" id="ARBA00022968"/>
    </source>
</evidence>
<comment type="catalytic activity">
    <reaction evidence="23">
        <text>ganglioside GA1 (d18:1(4E)/18:0) + CMP-N-acetyl-beta-neuraminate = ganglioside GM1 (d18:1(4E)/18:0) + CMP + H(+)</text>
        <dbReference type="Rhea" id="RHEA:41784"/>
        <dbReference type="ChEBI" id="CHEBI:15378"/>
        <dbReference type="ChEBI" id="CHEBI:57812"/>
        <dbReference type="ChEBI" id="CHEBI:60377"/>
        <dbReference type="ChEBI" id="CHEBI:73110"/>
        <dbReference type="ChEBI" id="CHEBI:78484"/>
    </reaction>
    <physiologicalReaction direction="left-to-right" evidence="23">
        <dbReference type="Rhea" id="RHEA:41785"/>
    </physiologicalReaction>
</comment>
<keyword evidence="27" id="KW-1185">Reference proteome</keyword>
<dbReference type="FunFam" id="3.90.1480.20:FF:000006">
    <property type="entry name" value="ST3 beta-galactoside alpha-2,3-sialyltransferase 5"/>
    <property type="match status" value="1"/>
</dbReference>
<evidence type="ECO:0000256" key="11">
    <source>
        <dbReference type="ARBA" id="ARBA00023157"/>
    </source>
</evidence>
<dbReference type="InParanoid" id="A0A7M7N6N3"/>
<evidence type="ECO:0000313" key="26">
    <source>
        <dbReference type="EnsemblMetazoa" id="XP_030831266"/>
    </source>
</evidence>
<dbReference type="Pfam" id="PF00777">
    <property type="entry name" value="Glyco_transf_29"/>
    <property type="match status" value="1"/>
</dbReference>
<evidence type="ECO:0000256" key="19">
    <source>
        <dbReference type="ARBA" id="ARBA00043651"/>
    </source>
</evidence>
<reference evidence="27" key="1">
    <citation type="submission" date="2015-02" db="EMBL/GenBank/DDBJ databases">
        <title>Genome sequencing for Strongylocentrotus purpuratus.</title>
        <authorList>
            <person name="Murali S."/>
            <person name="Liu Y."/>
            <person name="Vee V."/>
            <person name="English A."/>
            <person name="Wang M."/>
            <person name="Skinner E."/>
            <person name="Han Y."/>
            <person name="Muzny D.M."/>
            <person name="Worley K.C."/>
            <person name="Gibbs R.A."/>
        </authorList>
    </citation>
    <scope>NUCLEOTIDE SEQUENCE</scope>
</reference>
<evidence type="ECO:0000256" key="21">
    <source>
        <dbReference type="ARBA" id="ARBA00048050"/>
    </source>
</evidence>
<dbReference type="InterPro" id="IPR001675">
    <property type="entry name" value="Glyco_trans_29"/>
</dbReference>
<keyword evidence="8" id="KW-0333">Golgi apparatus</keyword>
<evidence type="ECO:0000256" key="24">
    <source>
        <dbReference type="PIRSR" id="PIRSR005557-2"/>
    </source>
</evidence>
<sequence length="391" mass="43836">MNVRIVRTTLLFGSMVFTMGFIMNTVISDRTKEYQRTVDKLRNLNTIKKRILEGRVLQVTPASGQEYIFSNKSIIDRKVSPKDRKVTPKSIIREDEVKTCQPKRAADRMENLFGGQFNRSLSPFATLSSIRSANSTKYPLPFGFHGTERTASDVVGKLPDTDIPADIKKLPCRRCIVIGNGGLLKGSKLGSHIDQYDAVFRLNIAPIKGYESDVGTKTTIRAVYPESSNIGSKAYTQNWTLLVVPFKANDLKWLDTIIEGRDLKKLKGFWSTTVDFVPKPRKDLRLYNPEITSELSFNLIGMKSGKGSKNVPTTGAMVIMVAIRVCDEVSVAGFGYDMKRLDTPIHYYSSQKTKAILSSFTHDIDHETKFLHKLVEQGVINDITGGLRTKL</sequence>
<accession>A0A7M7N6N3</accession>
<dbReference type="InterPro" id="IPR038578">
    <property type="entry name" value="GT29-like_sf"/>
</dbReference>
<keyword evidence="9" id="KW-0443">Lipid metabolism</keyword>
<evidence type="ECO:0000256" key="16">
    <source>
        <dbReference type="ARBA" id="ARBA00041896"/>
    </source>
</evidence>
<evidence type="ECO:0000256" key="5">
    <source>
        <dbReference type="ARBA" id="ARBA00022692"/>
    </source>
</evidence>
<evidence type="ECO:0000256" key="20">
    <source>
        <dbReference type="ARBA" id="ARBA00045587"/>
    </source>
</evidence>
<dbReference type="Gene3D" id="3.90.1480.20">
    <property type="entry name" value="Glycosyl transferase family 29"/>
    <property type="match status" value="1"/>
</dbReference>
<evidence type="ECO:0000256" key="2">
    <source>
        <dbReference type="ARBA" id="ARBA00006003"/>
    </source>
</evidence>
<keyword evidence="11" id="KW-1015">Disulfide bond</keyword>
<dbReference type="GO" id="GO:0006629">
    <property type="term" value="P:lipid metabolic process"/>
    <property type="evidence" value="ECO:0007669"/>
    <property type="project" value="UniProtKB-KW"/>
</dbReference>
<dbReference type="KEGG" id="spu:575661"/>
<dbReference type="EC" id="2.4.3.9" evidence="13"/>
<dbReference type="GO" id="GO:0000139">
    <property type="term" value="C:Golgi membrane"/>
    <property type="evidence" value="ECO:0007669"/>
    <property type="project" value="UniProtKB-SubCell"/>
</dbReference>
<organism evidence="26 27">
    <name type="scientific">Strongylocentrotus purpuratus</name>
    <name type="common">Purple sea urchin</name>
    <dbReference type="NCBI Taxonomy" id="7668"/>
    <lineage>
        <taxon>Eukaryota</taxon>
        <taxon>Metazoa</taxon>
        <taxon>Echinodermata</taxon>
        <taxon>Eleutherozoa</taxon>
        <taxon>Echinozoa</taxon>
        <taxon>Echinoidea</taxon>
        <taxon>Euechinoidea</taxon>
        <taxon>Echinacea</taxon>
        <taxon>Camarodonta</taxon>
        <taxon>Echinidea</taxon>
        <taxon>Strongylocentrotidae</taxon>
        <taxon>Strongylocentrotus</taxon>
    </lineage>
</organism>
<evidence type="ECO:0000256" key="17">
    <source>
        <dbReference type="ARBA" id="ARBA00041976"/>
    </source>
</evidence>
<comment type="function">
    <text evidence="20">Transfers the sialyl group (N-acetyl-alpha-neuraminyl or NeuAc) from CMP-NeuAc to the non-reducing terminal galactose (Gal) of glycosphingolipids forming gangliosides (important molecules involved in the regulation of multiple cellular processes, including cell proliferation and differentiation, apoptosis, embryogenesis, development, and oncogenesis). Mainly involved in the biosynthesis of ganglioside GM3 but can also use different glycolipids as substrate acceptors such as D-galactosylceramide (GalCer), asialo-GM2 (GA2) and asialo-GM1 (GA1), although less preferentially than beta-D-Gal-(1-&gt;4)-beta-D-Glc-(1&lt;-&gt;1)-Cer (LacCer).</text>
</comment>
<evidence type="ECO:0000256" key="25">
    <source>
        <dbReference type="SAM" id="Phobius"/>
    </source>
</evidence>
<evidence type="ECO:0000256" key="10">
    <source>
        <dbReference type="ARBA" id="ARBA00023136"/>
    </source>
</evidence>
<protein>
    <recommendedName>
        <fullName evidence="14">Lactosylceramide alpha-2,3-sialyltransferase</fullName>
        <ecNumber evidence="13">2.4.3.9</ecNumber>
    </recommendedName>
    <alternativeName>
        <fullName evidence="15">CMP-NeuAc:lactosylceramide alpha-2,3-sialyltransferase</fullName>
    </alternativeName>
    <alternativeName>
        <fullName evidence="18">Ganglioside GM3 synthase</fullName>
    </alternativeName>
    <alternativeName>
        <fullName evidence="17">ST3Gal V</fullName>
    </alternativeName>
    <alternativeName>
        <fullName evidence="16">Sialyltransferase 9</fullName>
    </alternativeName>
</protein>
<evidence type="ECO:0000256" key="4">
    <source>
        <dbReference type="ARBA" id="ARBA00022679"/>
    </source>
</evidence>
<dbReference type="GeneID" id="575661"/>
<keyword evidence="7 25" id="KW-1133">Transmembrane helix</keyword>
<evidence type="ECO:0000256" key="22">
    <source>
        <dbReference type="ARBA" id="ARBA00048805"/>
    </source>
</evidence>
<comment type="catalytic activity">
    <reaction evidence="22">
        <text>ganglioside GA2 (d18:1(4E)/18:0) + CMP-N-acetyl-beta-neuraminate = ganglioside GM2 (d18:1(4E)/18:0) + CMP + H(+)</text>
        <dbReference type="Rhea" id="RHEA:41776"/>
        <dbReference type="ChEBI" id="CHEBI:15378"/>
        <dbReference type="ChEBI" id="CHEBI:57812"/>
        <dbReference type="ChEBI" id="CHEBI:60377"/>
        <dbReference type="ChEBI" id="CHEBI:78485"/>
        <dbReference type="ChEBI" id="CHEBI:78486"/>
    </reaction>
    <physiologicalReaction direction="left-to-right" evidence="22">
        <dbReference type="Rhea" id="RHEA:41777"/>
    </physiologicalReaction>
</comment>
<dbReference type="InterPro" id="IPR051142">
    <property type="entry name" value="Glycosyltransferase_29"/>
</dbReference>
<keyword evidence="6" id="KW-0735">Signal-anchor</keyword>
<name>A0A7M7N6N3_STRPU</name>
<evidence type="ECO:0000256" key="15">
    <source>
        <dbReference type="ARBA" id="ARBA00041341"/>
    </source>
</evidence>
<dbReference type="AlphaFoldDB" id="A0A7M7N6N3"/>
<keyword evidence="10 25" id="KW-0472">Membrane</keyword>
<keyword evidence="5 25" id="KW-0812">Transmembrane</keyword>
<dbReference type="PANTHER" id="PTHR13713">
    <property type="entry name" value="SIALYLTRANSFERASE"/>
    <property type="match status" value="1"/>
</dbReference>
<comment type="subcellular location">
    <subcellularLocation>
        <location evidence="1">Golgi apparatus membrane</location>
        <topology evidence="1">Single-pass type II membrane protein</topology>
    </subcellularLocation>
</comment>
<dbReference type="EnsemblMetazoa" id="XM_030975406">
    <property type="protein sequence ID" value="XP_030831266"/>
    <property type="gene ID" value="LOC575661"/>
</dbReference>
<dbReference type="RefSeq" id="XP_030831266.1">
    <property type="nucleotide sequence ID" value="XM_030975406.1"/>
</dbReference>
<dbReference type="OrthoDB" id="10264956at2759"/>
<evidence type="ECO:0000256" key="13">
    <source>
        <dbReference type="ARBA" id="ARBA00039111"/>
    </source>
</evidence>
<dbReference type="CDD" id="cd23967">
    <property type="entry name" value="GT29_ST3GAL3_4_5_6"/>
    <property type="match status" value="1"/>
</dbReference>
<evidence type="ECO:0000256" key="12">
    <source>
        <dbReference type="ARBA" id="ARBA00023180"/>
    </source>
</evidence>
<keyword evidence="4" id="KW-0808">Transferase</keyword>
<dbReference type="Proteomes" id="UP000007110">
    <property type="component" value="Unassembled WGS sequence"/>
</dbReference>
<evidence type="ECO:0000256" key="23">
    <source>
        <dbReference type="ARBA" id="ARBA00049539"/>
    </source>
</evidence>
<dbReference type="PANTHER" id="PTHR13713:SF92">
    <property type="entry name" value="CMP-N-ACETYLNEURAMINATE-BETA-1,4-GALACTOSIDE ALPHA-2,3-SIALYLTRANSFERASE-LIKE ISOFORM X1"/>
    <property type="match status" value="1"/>
</dbReference>
<feature type="transmembrane region" description="Helical" evidence="25">
    <location>
        <begin position="6"/>
        <end position="27"/>
    </location>
</feature>
<evidence type="ECO:0000256" key="14">
    <source>
        <dbReference type="ARBA" id="ARBA00039792"/>
    </source>
</evidence>
<proteinExistence type="inferred from homology"/>
<evidence type="ECO:0000256" key="18">
    <source>
        <dbReference type="ARBA" id="ARBA00042545"/>
    </source>
</evidence>
<evidence type="ECO:0000313" key="27">
    <source>
        <dbReference type="Proteomes" id="UP000007110"/>
    </source>
</evidence>
<reference evidence="26" key="2">
    <citation type="submission" date="2021-01" db="UniProtKB">
        <authorList>
            <consortium name="EnsemblMetazoa"/>
        </authorList>
    </citation>
    <scope>IDENTIFICATION</scope>
</reference>
<comment type="catalytic activity">
    <reaction evidence="21">
        <text>a beta-D-Gal-(1&lt;-&gt;1')-ceramide + CMP-N-acetyl-beta-neuraminate = N-acetyl-alpha-neuraminosyl-(2-&gt;3)-beta-D-galactosyl-(1&lt;-&gt;1')-ceramide + CMP + H(+)</text>
        <dbReference type="Rhea" id="RHEA:41780"/>
        <dbReference type="ChEBI" id="CHEBI:15378"/>
        <dbReference type="ChEBI" id="CHEBI:57812"/>
        <dbReference type="ChEBI" id="CHEBI:60377"/>
        <dbReference type="ChEBI" id="CHEBI:82643"/>
        <dbReference type="ChEBI" id="CHEBI:143593"/>
    </reaction>
    <physiologicalReaction direction="left-to-right" evidence="21">
        <dbReference type="Rhea" id="RHEA:41781"/>
    </physiologicalReaction>
</comment>
<keyword evidence="3" id="KW-0328">Glycosyltransferase</keyword>
<keyword evidence="12" id="KW-0325">Glycoprotein</keyword>
<evidence type="ECO:0000256" key="9">
    <source>
        <dbReference type="ARBA" id="ARBA00023098"/>
    </source>
</evidence>
<dbReference type="OMA" id="MWFWKEV"/>
<dbReference type="InterPro" id="IPR012163">
    <property type="entry name" value="Sialyl_trans"/>
</dbReference>
<evidence type="ECO:0000256" key="8">
    <source>
        <dbReference type="ARBA" id="ARBA00023034"/>
    </source>
</evidence>
<dbReference type="PIRSF" id="PIRSF005557">
    <property type="entry name" value="Sialyl_trans"/>
    <property type="match status" value="1"/>
</dbReference>
<dbReference type="GO" id="GO:0008373">
    <property type="term" value="F:sialyltransferase activity"/>
    <property type="evidence" value="ECO:0000318"/>
    <property type="project" value="GO_Central"/>
</dbReference>